<evidence type="ECO:0000256" key="3">
    <source>
        <dbReference type="ARBA" id="ARBA00022989"/>
    </source>
</evidence>
<name>X1ESM2_9ZZZZ</name>
<evidence type="ECO:0000256" key="1">
    <source>
        <dbReference type="ARBA" id="ARBA00004141"/>
    </source>
</evidence>
<dbReference type="Gene3D" id="1.20.1540.10">
    <property type="entry name" value="Rhomboid-like"/>
    <property type="match status" value="1"/>
</dbReference>
<feature type="transmembrane region" description="Helical" evidence="5">
    <location>
        <begin position="86"/>
        <end position="111"/>
    </location>
</feature>
<reference evidence="7" key="1">
    <citation type="journal article" date="2014" name="Front. Microbiol.">
        <title>High frequency of phylogenetically diverse reductive dehalogenase-homologous genes in deep subseafloor sedimentary metagenomes.</title>
        <authorList>
            <person name="Kawai M."/>
            <person name="Futagami T."/>
            <person name="Toyoda A."/>
            <person name="Takaki Y."/>
            <person name="Nishi S."/>
            <person name="Hori S."/>
            <person name="Arai W."/>
            <person name="Tsubouchi T."/>
            <person name="Morono Y."/>
            <person name="Uchiyama I."/>
            <person name="Ito T."/>
            <person name="Fujiyama A."/>
            <person name="Inagaki F."/>
            <person name="Takami H."/>
        </authorList>
    </citation>
    <scope>NUCLEOTIDE SEQUENCE</scope>
    <source>
        <strain evidence="7">Expedition CK06-06</strain>
    </source>
</reference>
<feature type="transmembrane region" description="Helical" evidence="5">
    <location>
        <begin position="41"/>
        <end position="74"/>
    </location>
</feature>
<dbReference type="EMBL" id="BARU01004738">
    <property type="protein sequence ID" value="GAH23315.1"/>
    <property type="molecule type" value="Genomic_DNA"/>
</dbReference>
<evidence type="ECO:0000256" key="4">
    <source>
        <dbReference type="ARBA" id="ARBA00023136"/>
    </source>
</evidence>
<keyword evidence="2 5" id="KW-0812">Transmembrane</keyword>
<keyword evidence="3 5" id="KW-1133">Transmembrane helix</keyword>
<feature type="transmembrane region" description="Helical" evidence="5">
    <location>
        <begin position="158"/>
        <end position="176"/>
    </location>
</feature>
<sequence>EKTTKTSSITYLIIAIFIMSIAAMVYPLYLTLSSYSFLKLYLWTFITSLFVSYTSDLFGLFFLAILILFFYMIIKNIERVFGTKFLLQLYFICAIFTGLVYILLMLLLQLIYGSGIIVPYGLASGALLGVICFMIFMNWNREMTFLLFFLPIRMKGRTIIIFLVLLKVVPGLLFAMGNPFYLLVYLPDLGGILASYIVHYFKFKHR</sequence>
<evidence type="ECO:0000256" key="2">
    <source>
        <dbReference type="ARBA" id="ARBA00022692"/>
    </source>
</evidence>
<dbReference type="InterPro" id="IPR035952">
    <property type="entry name" value="Rhomboid-like_sf"/>
</dbReference>
<organism evidence="7">
    <name type="scientific">marine sediment metagenome</name>
    <dbReference type="NCBI Taxonomy" id="412755"/>
    <lineage>
        <taxon>unclassified sequences</taxon>
        <taxon>metagenomes</taxon>
        <taxon>ecological metagenomes</taxon>
    </lineage>
</organism>
<feature type="non-terminal residue" evidence="7">
    <location>
        <position position="1"/>
    </location>
</feature>
<accession>X1ESM2</accession>
<protein>
    <recommendedName>
        <fullName evidence="6">Peptidase S54 rhomboid domain-containing protein</fullName>
    </recommendedName>
</protein>
<feature type="transmembrane region" description="Helical" evidence="5">
    <location>
        <begin position="9"/>
        <end position="29"/>
    </location>
</feature>
<dbReference type="SUPFAM" id="SSF144091">
    <property type="entry name" value="Rhomboid-like"/>
    <property type="match status" value="1"/>
</dbReference>
<feature type="transmembrane region" description="Helical" evidence="5">
    <location>
        <begin position="182"/>
        <end position="201"/>
    </location>
</feature>
<dbReference type="GO" id="GO:0004252">
    <property type="term" value="F:serine-type endopeptidase activity"/>
    <property type="evidence" value="ECO:0007669"/>
    <property type="project" value="InterPro"/>
</dbReference>
<comment type="subcellular location">
    <subcellularLocation>
        <location evidence="1">Membrane</location>
        <topology evidence="1">Multi-pass membrane protein</topology>
    </subcellularLocation>
</comment>
<feature type="domain" description="Peptidase S54 rhomboid" evidence="6">
    <location>
        <begin position="42"/>
        <end position="200"/>
    </location>
</feature>
<evidence type="ECO:0000256" key="5">
    <source>
        <dbReference type="SAM" id="Phobius"/>
    </source>
</evidence>
<dbReference type="Pfam" id="PF01694">
    <property type="entry name" value="Rhomboid"/>
    <property type="match status" value="1"/>
</dbReference>
<dbReference type="InterPro" id="IPR022764">
    <property type="entry name" value="Peptidase_S54_rhomboid_dom"/>
</dbReference>
<comment type="caution">
    <text evidence="7">The sequence shown here is derived from an EMBL/GenBank/DDBJ whole genome shotgun (WGS) entry which is preliminary data.</text>
</comment>
<feature type="transmembrane region" description="Helical" evidence="5">
    <location>
        <begin position="117"/>
        <end position="137"/>
    </location>
</feature>
<proteinExistence type="predicted"/>
<gene>
    <name evidence="7" type="ORF">S03H2_09361</name>
</gene>
<dbReference type="AlphaFoldDB" id="X1ESM2"/>
<dbReference type="GO" id="GO:0016020">
    <property type="term" value="C:membrane"/>
    <property type="evidence" value="ECO:0007669"/>
    <property type="project" value="UniProtKB-SubCell"/>
</dbReference>
<evidence type="ECO:0000259" key="6">
    <source>
        <dbReference type="Pfam" id="PF01694"/>
    </source>
</evidence>
<evidence type="ECO:0000313" key="7">
    <source>
        <dbReference type="EMBL" id="GAH23315.1"/>
    </source>
</evidence>
<keyword evidence="4 5" id="KW-0472">Membrane</keyword>